<keyword evidence="2" id="KW-0449">Lipoprotein</keyword>
<sequence length="160" mass="17826">MKMKKWFGLLFLGLALITLAACGQKTPEDIIKTELKDSYVGYSENPGSDYPFNDGDDVLTFNKKENSITNSQGQMTYFSVIPKEEVPAGTQRVIDELETKLKGTNNFTIIINSTVKNPTKKDSEGAYQIALSDSGKAIRIFELGREPRSFGYYDFSGKAK</sequence>
<name>A0A9X8T0Y8_STREQ</name>
<accession>A0A9X8T0Y8</accession>
<keyword evidence="1" id="KW-0732">Signal</keyword>
<reference evidence="2 3" key="1">
    <citation type="submission" date="2018-06" db="EMBL/GenBank/DDBJ databases">
        <authorList>
            <consortium name="Pathogen Informatics"/>
            <person name="Doyle S."/>
        </authorList>
    </citation>
    <scope>NUCLEOTIDE SEQUENCE [LARGE SCALE GENOMIC DNA]</scope>
    <source>
        <strain evidence="2 3">NCTC11564</strain>
    </source>
</reference>
<evidence type="ECO:0000313" key="3">
    <source>
        <dbReference type="Proteomes" id="UP000254559"/>
    </source>
</evidence>
<dbReference type="PROSITE" id="PS51257">
    <property type="entry name" value="PROKAR_LIPOPROTEIN"/>
    <property type="match status" value="1"/>
</dbReference>
<comment type="caution">
    <text evidence="2">The sequence shown here is derived from an EMBL/GenBank/DDBJ whole genome shotgun (WGS) entry which is preliminary data.</text>
</comment>
<evidence type="ECO:0000256" key="1">
    <source>
        <dbReference type="SAM" id="SignalP"/>
    </source>
</evidence>
<dbReference type="EMBL" id="UHFO01000001">
    <property type="protein sequence ID" value="SUN61130.1"/>
    <property type="molecule type" value="Genomic_DNA"/>
</dbReference>
<dbReference type="AlphaFoldDB" id="A0A9X8T0Y8"/>
<gene>
    <name evidence="2" type="ORF">NCTC11564_00024</name>
</gene>
<organism evidence="2 3">
    <name type="scientific">Streptococcus dysgalactiae subsp. equisimilis</name>
    <name type="common">Streptococcus equisimilis</name>
    <dbReference type="NCBI Taxonomy" id="119602"/>
    <lineage>
        <taxon>Bacteria</taxon>
        <taxon>Bacillati</taxon>
        <taxon>Bacillota</taxon>
        <taxon>Bacilli</taxon>
        <taxon>Lactobacillales</taxon>
        <taxon>Streptococcaceae</taxon>
        <taxon>Streptococcus</taxon>
    </lineage>
</organism>
<dbReference type="RefSeq" id="WP_000782571.1">
    <property type="nucleotide sequence ID" value="NZ_CP160426.1"/>
</dbReference>
<feature type="chain" id="PRO_5040897623" evidence="1">
    <location>
        <begin position="21"/>
        <end position="160"/>
    </location>
</feature>
<proteinExistence type="predicted"/>
<evidence type="ECO:0000313" key="2">
    <source>
        <dbReference type="EMBL" id="SUN61130.1"/>
    </source>
</evidence>
<feature type="signal peptide" evidence="1">
    <location>
        <begin position="1"/>
        <end position="20"/>
    </location>
</feature>
<protein>
    <submittedName>
        <fullName evidence="2">Lipoprotein</fullName>
    </submittedName>
</protein>
<dbReference type="Proteomes" id="UP000254559">
    <property type="component" value="Unassembled WGS sequence"/>
</dbReference>